<organism evidence="2 3">
    <name type="scientific">Nocardia sputorum</name>
    <dbReference type="NCBI Taxonomy" id="2984338"/>
    <lineage>
        <taxon>Bacteria</taxon>
        <taxon>Bacillati</taxon>
        <taxon>Actinomycetota</taxon>
        <taxon>Actinomycetes</taxon>
        <taxon>Mycobacteriales</taxon>
        <taxon>Nocardiaceae</taxon>
        <taxon>Nocardia</taxon>
    </lineage>
</organism>
<dbReference type="Gene3D" id="3.40.50.1460">
    <property type="match status" value="1"/>
</dbReference>
<reference evidence="2 3" key="1">
    <citation type="submission" date="2022-11" db="EMBL/GenBank/DDBJ databases">
        <title>Genome Sequencing of Nocardia sp. ON39_IFM12276 and assembly.</title>
        <authorList>
            <person name="Shimojima M."/>
            <person name="Toyokawa M."/>
            <person name="Uesaka K."/>
        </authorList>
    </citation>
    <scope>NUCLEOTIDE SEQUENCE [LARGE SCALE GENOMIC DNA]</scope>
    <source>
        <strain evidence="2 3">IFM 12276</strain>
    </source>
</reference>
<dbReference type="NCBIfam" id="NF047832">
    <property type="entry name" value="caspase_w_EACC1"/>
    <property type="match status" value="1"/>
</dbReference>
<name>A0ABM8CTY0_9NOCA</name>
<dbReference type="Pfam" id="PF00656">
    <property type="entry name" value="Peptidase_C14"/>
    <property type="match status" value="1"/>
</dbReference>
<proteinExistence type="predicted"/>
<dbReference type="Proteomes" id="UP001317870">
    <property type="component" value="Chromosome"/>
</dbReference>
<protein>
    <recommendedName>
        <fullName evidence="1">Peptidase C14 caspase domain-containing protein</fullName>
    </recommendedName>
</protein>
<dbReference type="InterPro" id="IPR011990">
    <property type="entry name" value="TPR-like_helical_dom_sf"/>
</dbReference>
<feature type="domain" description="Peptidase C14 caspase" evidence="1">
    <location>
        <begin position="10"/>
        <end position="216"/>
    </location>
</feature>
<dbReference type="RefSeq" id="WP_281878195.1">
    <property type="nucleotide sequence ID" value="NZ_AP026976.1"/>
</dbReference>
<keyword evidence="3" id="KW-1185">Reference proteome</keyword>
<evidence type="ECO:0000259" key="1">
    <source>
        <dbReference type="Pfam" id="PF00656"/>
    </source>
</evidence>
<evidence type="ECO:0000313" key="3">
    <source>
        <dbReference type="Proteomes" id="UP001317870"/>
    </source>
</evidence>
<sequence length="374" mass="40232">MTRLPDPLRSRAVLVGASSYADRDLADLPSVRANVTDLAEILTSDRGTDLPAEHCTVITEDRPIADLGARVERAAEDAEDLLLFYYAGHGLPDNSGGLYLTLPSTRPATLRWTGLPFETIREAFAESRARNRVVILDCCYSGRAIGGRMSGGAPTLAGQLDVDGTFTLTSTPRNELAMAPPGAIHTAFTGELITLLTEGDPEGPELLTLGHIYQRLRWTMDQRGLPLPERCGTRTADLLALAPNRGNRGAPISASERYAEQVRQRTAALGPDHLAVLAMRDRHAFAVGESGAAAQAARLYAGLATDFARLLAADHPETLRAREQHARWTAAAGDQARAAELYAALLTDRTDVGRAVRSGPRAVGRSRVSRKETP</sequence>
<dbReference type="InterPro" id="IPR029030">
    <property type="entry name" value="Caspase-like_dom_sf"/>
</dbReference>
<dbReference type="EMBL" id="AP026978">
    <property type="protein sequence ID" value="BDT98196.1"/>
    <property type="molecule type" value="Genomic_DNA"/>
</dbReference>
<dbReference type="InterPro" id="IPR011600">
    <property type="entry name" value="Pept_C14_caspase"/>
</dbReference>
<gene>
    <name evidence="2" type="ORF">IFM12276_12250</name>
</gene>
<accession>A0ABM8CTY0</accession>
<dbReference type="SUPFAM" id="SSF52129">
    <property type="entry name" value="Caspase-like"/>
    <property type="match status" value="1"/>
</dbReference>
<evidence type="ECO:0000313" key="2">
    <source>
        <dbReference type="EMBL" id="BDT98196.1"/>
    </source>
</evidence>
<dbReference type="Gene3D" id="1.25.40.10">
    <property type="entry name" value="Tetratricopeptide repeat domain"/>
    <property type="match status" value="1"/>
</dbReference>